<comment type="caution">
    <text evidence="1">The sequence shown here is derived from an EMBL/GenBank/DDBJ whole genome shotgun (WGS) entry which is preliminary data.</text>
</comment>
<evidence type="ECO:0000313" key="2">
    <source>
        <dbReference type="Proteomes" id="UP000549394"/>
    </source>
</evidence>
<proteinExistence type="predicted"/>
<gene>
    <name evidence="1" type="ORF">DGYR_LOCUS13774</name>
</gene>
<protein>
    <submittedName>
        <fullName evidence="1">DgyrCDS14639</fullName>
    </submittedName>
</protein>
<evidence type="ECO:0000313" key="1">
    <source>
        <dbReference type="EMBL" id="CAD5126536.1"/>
    </source>
</evidence>
<reference evidence="1 2" key="1">
    <citation type="submission" date="2020-08" db="EMBL/GenBank/DDBJ databases">
        <authorList>
            <person name="Hejnol A."/>
        </authorList>
    </citation>
    <scope>NUCLEOTIDE SEQUENCE [LARGE SCALE GENOMIC DNA]</scope>
</reference>
<sequence length="72" mass="8097">MPEGAQRNKCTGVGHCEILLRDVYDHFKEAVDRVNILGYIAARKRGRENTGEKASNGLYLIIDIANPKKKKL</sequence>
<name>A0A7I8WEH8_9ANNE</name>
<dbReference type="AlphaFoldDB" id="A0A7I8WEH8"/>
<accession>A0A7I8WEH8</accession>
<dbReference type="EMBL" id="CAJFCJ010000058">
    <property type="protein sequence ID" value="CAD5126536.1"/>
    <property type="molecule type" value="Genomic_DNA"/>
</dbReference>
<keyword evidence="2" id="KW-1185">Reference proteome</keyword>
<organism evidence="1 2">
    <name type="scientific">Dimorphilus gyrociliatus</name>
    <dbReference type="NCBI Taxonomy" id="2664684"/>
    <lineage>
        <taxon>Eukaryota</taxon>
        <taxon>Metazoa</taxon>
        <taxon>Spiralia</taxon>
        <taxon>Lophotrochozoa</taxon>
        <taxon>Annelida</taxon>
        <taxon>Polychaeta</taxon>
        <taxon>Polychaeta incertae sedis</taxon>
        <taxon>Dinophilidae</taxon>
        <taxon>Dimorphilus</taxon>
    </lineage>
</organism>
<dbReference type="Proteomes" id="UP000549394">
    <property type="component" value="Unassembled WGS sequence"/>
</dbReference>